<name>A0A1T4YK48_9BACL</name>
<dbReference type="GO" id="GO:0016747">
    <property type="term" value="F:acyltransferase activity, transferring groups other than amino-acyl groups"/>
    <property type="evidence" value="ECO:0007669"/>
    <property type="project" value="InterPro"/>
</dbReference>
<feature type="domain" description="N-acetyltransferase" evidence="1">
    <location>
        <begin position="12"/>
        <end position="151"/>
    </location>
</feature>
<evidence type="ECO:0000313" key="2">
    <source>
        <dbReference type="EMBL" id="SKB02227.1"/>
    </source>
</evidence>
<dbReference type="Gene3D" id="3.40.630.30">
    <property type="match status" value="1"/>
</dbReference>
<dbReference type="SUPFAM" id="SSF55729">
    <property type="entry name" value="Acyl-CoA N-acyltransferases (Nat)"/>
    <property type="match status" value="1"/>
</dbReference>
<dbReference type="Proteomes" id="UP000190042">
    <property type="component" value="Unassembled WGS sequence"/>
</dbReference>
<dbReference type="InterPro" id="IPR000182">
    <property type="entry name" value="GNAT_dom"/>
</dbReference>
<reference evidence="3" key="1">
    <citation type="submission" date="2017-02" db="EMBL/GenBank/DDBJ databases">
        <authorList>
            <person name="Varghese N."/>
            <person name="Submissions S."/>
        </authorList>
    </citation>
    <scope>NUCLEOTIDE SEQUENCE [LARGE SCALE GENOMIC DNA]</scope>
    <source>
        <strain evidence="3">DSM 23966</strain>
    </source>
</reference>
<protein>
    <submittedName>
        <fullName evidence="2">Protein N-acetyltransferase, RimJ/RimL family</fullName>
    </submittedName>
</protein>
<evidence type="ECO:0000259" key="1">
    <source>
        <dbReference type="Pfam" id="PF13302"/>
    </source>
</evidence>
<dbReference type="AlphaFoldDB" id="A0A1T4YK48"/>
<dbReference type="RefSeq" id="WP_078818100.1">
    <property type="nucleotide sequence ID" value="NZ_FUYJ01000006.1"/>
</dbReference>
<evidence type="ECO:0000313" key="3">
    <source>
        <dbReference type="Proteomes" id="UP000190042"/>
    </source>
</evidence>
<organism evidence="2 3">
    <name type="scientific">Sporosarcina newyorkensis</name>
    <dbReference type="NCBI Taxonomy" id="759851"/>
    <lineage>
        <taxon>Bacteria</taxon>
        <taxon>Bacillati</taxon>
        <taxon>Bacillota</taxon>
        <taxon>Bacilli</taxon>
        <taxon>Bacillales</taxon>
        <taxon>Caryophanaceae</taxon>
        <taxon>Sporosarcina</taxon>
    </lineage>
</organism>
<keyword evidence="2" id="KW-0808">Transferase</keyword>
<proteinExistence type="predicted"/>
<keyword evidence="3" id="KW-1185">Reference proteome</keyword>
<dbReference type="InterPro" id="IPR016181">
    <property type="entry name" value="Acyl_CoA_acyltransferase"/>
</dbReference>
<dbReference type="PANTHER" id="PTHR43610:SF1">
    <property type="entry name" value="N-ACETYLTRANSFERASE DOMAIN-CONTAINING PROTEIN"/>
    <property type="match status" value="1"/>
</dbReference>
<sequence length="194" mass="22801">MELTSVELIGERVRILPMEICHVQELFEAGSSPDIWPYMPKKIQSIEEMECLVNEALLMRKQGFEFPFVIRDKYSGEIVGSTRFISISELNRNLEIGWTWLSPTVWRTRVNTECKYLLLKLCFETHGTIRVQLKTDRRNVRSQQAIERIGAVKEGVFRNHMVMPDGYVRDSVFYSVIDQEWLSVKDRLERMLLP</sequence>
<dbReference type="EMBL" id="FUYJ01000006">
    <property type="protein sequence ID" value="SKB02227.1"/>
    <property type="molecule type" value="Genomic_DNA"/>
</dbReference>
<dbReference type="PANTHER" id="PTHR43610">
    <property type="entry name" value="BLL6696 PROTEIN"/>
    <property type="match status" value="1"/>
</dbReference>
<dbReference type="Pfam" id="PF13302">
    <property type="entry name" value="Acetyltransf_3"/>
    <property type="match status" value="1"/>
</dbReference>
<accession>A0A1T4YK48</accession>
<gene>
    <name evidence="2" type="ORF">SAMN04244570_2873</name>
</gene>